<name>A0A0G4GZW9_VITBC</name>
<dbReference type="VEuPathDB" id="CryptoDB:Vbra_3442"/>
<dbReference type="GO" id="GO:0031267">
    <property type="term" value="F:small GTPase binding"/>
    <property type="evidence" value="ECO:0007669"/>
    <property type="project" value="InterPro"/>
</dbReference>
<keyword evidence="4" id="KW-0963">Cytoplasm</keyword>
<feature type="domain" description="Importin N-terminal" evidence="8">
    <location>
        <begin position="29"/>
        <end position="128"/>
    </location>
</feature>
<evidence type="ECO:0000313" key="10">
    <source>
        <dbReference type="Proteomes" id="UP000041254"/>
    </source>
</evidence>
<evidence type="ECO:0000256" key="3">
    <source>
        <dbReference type="ARBA" id="ARBA00022448"/>
    </source>
</evidence>
<dbReference type="PROSITE" id="PS50166">
    <property type="entry name" value="IMPORTIN_B_NT"/>
    <property type="match status" value="1"/>
</dbReference>
<feature type="compositionally biased region" description="Acidic residues" evidence="7">
    <location>
        <begin position="983"/>
        <end position="1008"/>
    </location>
</feature>
<dbReference type="GO" id="GO:0006606">
    <property type="term" value="P:protein import into nucleus"/>
    <property type="evidence" value="ECO:0007669"/>
    <property type="project" value="TreeGrafter"/>
</dbReference>
<sequence length="1070" mass="121803">MACRCISLEELVEVLRRSFSPHESERKHSEKRSEEIDKAPGLMCQLLDIVVSSEIDEAIRLAAAVALKNQIRKWWKDPEDDLKHEKEIDERHAGQSEQDRAILKEKKIGFREGEKQPIRSKILNAMVICTKHNLRAQLDECIRLIVLIDFPDYWPELLDSILLALASRDQMQTYCALLVLRRLVKKYEMKTDDNREPLTVIMQKTVPVVLPLGVELLRMGLRSQDCAIMLKLILKYYFSATQMALSKAPAIRQTANQWMQLVDDVLREQVPSEILPPDVSMREDLAQYKLKKWALQIAYRFFTRYGNPSFVSDSEDKDWARQFLGNWATKFLKSMLFLLDEEAQQRCWISRRMLNIILQYLSSCLEHVATYEALKAHIAPIISHVVFPLLCYDADDVETWEDDPEEFLRGEEDVFVTMQSPREAAVEFLRDLCKYRGKGNLTTILNQTHDILRRYQCSSQSEQANMGMLKVGALTMIESVAETVCDKKRSLPIEQLIEIHILPDVRSQDKFLRYRSLRTYSELLTALSKKKNISNPLLHLNFFSYLIAATEDSEKPVRVAACVAFKPFCKTKALKPVVQKNILTCLDRLLSAIYSTDSEDLVETLETLVENFQTEVVPFAQKVIEGLVVAYLRMRESEDGEADLSAFAVMKTIQTVLEACPDPKIFVSLESALSPFLCKVFQPDAIDFLEDGVSILAFLTSNEPISSGLWQHFVHIHRVVCGSPEFPFHCQHGWATDLVEFMIPVIENFVYHGLEGFLHHHDRAGKSFVALLMEMAVRITDTNRVLELVNVPCIINPLFEKCAVLAIETGKGAGGGGPIDNLIDPVLRMTWGIMKDKGWNAASTEEDCDLIARDYQMAVFSLWGNILAYDPLLFVSCTIEKPELHGLLDTWLNLVSSMSTKKGLRVKKRFVVGMTRLVQLVKLPESNIPDAFRNTLQPAMPRILQAVVRESESLHRLKKENQGKESAAAKANHQAVPTNTEGENGESGDEWSDESPESEQDLNDDQDADTAKNRIYMHKLNQMGDGDDDDSDEDYDGEESERAQQPMDAIDELQFVRDVISTLCPDVRAL</sequence>
<gene>
    <name evidence="9" type="ORF">Vbra_3442</name>
</gene>
<protein>
    <recommendedName>
        <fullName evidence="8">Importin N-terminal domain-containing protein</fullName>
    </recommendedName>
</protein>
<dbReference type="GO" id="GO:0005635">
    <property type="term" value="C:nuclear envelope"/>
    <property type="evidence" value="ECO:0007669"/>
    <property type="project" value="TreeGrafter"/>
</dbReference>
<evidence type="ECO:0000256" key="6">
    <source>
        <dbReference type="ARBA" id="ARBA00023242"/>
    </source>
</evidence>
<accession>A0A0G4GZW9</accession>
<evidence type="ECO:0000256" key="2">
    <source>
        <dbReference type="ARBA" id="ARBA00004496"/>
    </source>
</evidence>
<dbReference type="PANTHER" id="PTHR10997">
    <property type="entry name" value="IMPORTIN-7, 8, 11"/>
    <property type="match status" value="1"/>
</dbReference>
<dbReference type="Gene3D" id="1.25.10.10">
    <property type="entry name" value="Leucine-rich Repeat Variant"/>
    <property type="match status" value="1"/>
</dbReference>
<dbReference type="InterPro" id="IPR011989">
    <property type="entry name" value="ARM-like"/>
</dbReference>
<dbReference type="InterPro" id="IPR001494">
    <property type="entry name" value="Importin-beta_N"/>
</dbReference>
<dbReference type="PANTHER" id="PTHR10997:SF18">
    <property type="entry name" value="D-IMPORTIN 7_RANBP7"/>
    <property type="match status" value="1"/>
</dbReference>
<reference evidence="9 10" key="1">
    <citation type="submission" date="2014-11" db="EMBL/GenBank/DDBJ databases">
        <authorList>
            <person name="Zhu J."/>
            <person name="Qi W."/>
            <person name="Song R."/>
        </authorList>
    </citation>
    <scope>NUCLEOTIDE SEQUENCE [LARGE SCALE GENOMIC DNA]</scope>
</reference>
<dbReference type="AlphaFoldDB" id="A0A0G4GZW9"/>
<dbReference type="GO" id="GO:0005829">
    <property type="term" value="C:cytosol"/>
    <property type="evidence" value="ECO:0007669"/>
    <property type="project" value="TreeGrafter"/>
</dbReference>
<keyword evidence="6" id="KW-0539">Nucleus</keyword>
<feature type="compositionally biased region" description="Acidic residues" evidence="7">
    <location>
        <begin position="1025"/>
        <end position="1039"/>
    </location>
</feature>
<dbReference type="SUPFAM" id="SSF48371">
    <property type="entry name" value="ARM repeat"/>
    <property type="match status" value="1"/>
</dbReference>
<dbReference type="STRING" id="1169540.A0A0G4GZW9"/>
<comment type="subcellular location">
    <subcellularLocation>
        <location evidence="2">Cytoplasm</location>
    </subcellularLocation>
    <subcellularLocation>
        <location evidence="1">Nucleus</location>
    </subcellularLocation>
</comment>
<feature type="region of interest" description="Disordered" evidence="7">
    <location>
        <begin position="954"/>
        <end position="1050"/>
    </location>
</feature>
<dbReference type="Pfam" id="PF25018">
    <property type="entry name" value="HEAT_IPO9_c"/>
    <property type="match status" value="1"/>
</dbReference>
<dbReference type="FunCoup" id="A0A0G4GZW9">
    <property type="interactions" value="442"/>
</dbReference>
<evidence type="ECO:0000256" key="5">
    <source>
        <dbReference type="ARBA" id="ARBA00022927"/>
    </source>
</evidence>
<keyword evidence="10" id="KW-1185">Reference proteome</keyword>
<keyword evidence="3" id="KW-0813">Transport</keyword>
<keyword evidence="5" id="KW-0653">Protein transport</keyword>
<evidence type="ECO:0000256" key="7">
    <source>
        <dbReference type="SAM" id="MobiDB-lite"/>
    </source>
</evidence>
<dbReference type="Pfam" id="PF03810">
    <property type="entry name" value="IBN_N"/>
    <property type="match status" value="1"/>
</dbReference>
<feature type="compositionally biased region" description="Basic and acidic residues" evidence="7">
    <location>
        <begin position="954"/>
        <end position="963"/>
    </location>
</feature>
<organism evidence="9 10">
    <name type="scientific">Vitrella brassicaformis (strain CCMP3155)</name>
    <dbReference type="NCBI Taxonomy" id="1169540"/>
    <lineage>
        <taxon>Eukaryota</taxon>
        <taxon>Sar</taxon>
        <taxon>Alveolata</taxon>
        <taxon>Colpodellida</taxon>
        <taxon>Vitrellaceae</taxon>
        <taxon>Vitrella</taxon>
    </lineage>
</organism>
<proteinExistence type="predicted"/>
<dbReference type="Proteomes" id="UP000041254">
    <property type="component" value="Unassembled WGS sequence"/>
</dbReference>
<dbReference type="InParanoid" id="A0A0G4GZW9"/>
<dbReference type="PhylomeDB" id="A0A0G4GZW9"/>
<evidence type="ECO:0000256" key="4">
    <source>
        <dbReference type="ARBA" id="ARBA00022490"/>
    </source>
</evidence>
<dbReference type="InterPro" id="IPR056840">
    <property type="entry name" value="HEAT_IPO9_central"/>
</dbReference>
<dbReference type="EMBL" id="CDMY01000908">
    <property type="protein sequence ID" value="CEM36829.1"/>
    <property type="molecule type" value="Genomic_DNA"/>
</dbReference>
<dbReference type="OMA" id="WVAKTSW"/>
<evidence type="ECO:0000313" key="9">
    <source>
        <dbReference type="EMBL" id="CEM36829.1"/>
    </source>
</evidence>
<evidence type="ECO:0000256" key="1">
    <source>
        <dbReference type="ARBA" id="ARBA00004123"/>
    </source>
</evidence>
<dbReference type="InterPro" id="IPR016024">
    <property type="entry name" value="ARM-type_fold"/>
</dbReference>
<evidence type="ECO:0000259" key="8">
    <source>
        <dbReference type="PROSITE" id="PS50166"/>
    </source>
</evidence>
<dbReference type="OrthoDB" id="760868at2759"/>